<evidence type="ECO:0000259" key="7">
    <source>
        <dbReference type="Pfam" id="PF20684"/>
    </source>
</evidence>
<evidence type="ECO:0000256" key="3">
    <source>
        <dbReference type="ARBA" id="ARBA00022989"/>
    </source>
</evidence>
<name>A0A8H2ZNC8_9HELO</name>
<comment type="subcellular location">
    <subcellularLocation>
        <location evidence="1">Membrane</location>
        <topology evidence="1">Multi-pass membrane protein</topology>
    </subcellularLocation>
</comment>
<evidence type="ECO:0000256" key="1">
    <source>
        <dbReference type="ARBA" id="ARBA00004141"/>
    </source>
</evidence>
<feature type="transmembrane region" description="Helical" evidence="6">
    <location>
        <begin position="82"/>
        <end position="115"/>
    </location>
</feature>
<keyword evidence="4 6" id="KW-0472">Membrane</keyword>
<feature type="transmembrane region" description="Helical" evidence="6">
    <location>
        <begin position="166"/>
        <end position="188"/>
    </location>
</feature>
<organism evidence="8 9">
    <name type="scientific">Sclerotinia trifoliorum</name>
    <dbReference type="NCBI Taxonomy" id="28548"/>
    <lineage>
        <taxon>Eukaryota</taxon>
        <taxon>Fungi</taxon>
        <taxon>Dikarya</taxon>
        <taxon>Ascomycota</taxon>
        <taxon>Pezizomycotina</taxon>
        <taxon>Leotiomycetes</taxon>
        <taxon>Helotiales</taxon>
        <taxon>Sclerotiniaceae</taxon>
        <taxon>Sclerotinia</taxon>
    </lineage>
</organism>
<evidence type="ECO:0000256" key="2">
    <source>
        <dbReference type="ARBA" id="ARBA00022692"/>
    </source>
</evidence>
<dbReference type="OrthoDB" id="5393606at2759"/>
<accession>A0A8H2ZNC8</accession>
<proteinExistence type="inferred from homology"/>
<protein>
    <submittedName>
        <fullName evidence="8">52bb9083-da87-4a05-81e2-c3b26ebec9d6</fullName>
    </submittedName>
</protein>
<evidence type="ECO:0000256" key="4">
    <source>
        <dbReference type="ARBA" id="ARBA00023136"/>
    </source>
</evidence>
<dbReference type="InterPro" id="IPR049326">
    <property type="entry name" value="Rhodopsin_dom_fungi"/>
</dbReference>
<dbReference type="Pfam" id="PF20684">
    <property type="entry name" value="Fung_rhodopsin"/>
    <property type="match status" value="1"/>
</dbReference>
<dbReference type="GO" id="GO:0016020">
    <property type="term" value="C:membrane"/>
    <property type="evidence" value="ECO:0007669"/>
    <property type="project" value="UniProtKB-SubCell"/>
</dbReference>
<evidence type="ECO:0000256" key="5">
    <source>
        <dbReference type="ARBA" id="ARBA00038359"/>
    </source>
</evidence>
<evidence type="ECO:0000313" key="8">
    <source>
        <dbReference type="EMBL" id="CAD6442781.1"/>
    </source>
</evidence>
<comment type="caution">
    <text evidence="8">The sequence shown here is derived from an EMBL/GenBank/DDBJ whole genome shotgun (WGS) entry which is preliminary data.</text>
</comment>
<keyword evidence="2 6" id="KW-0812">Transmembrane</keyword>
<keyword evidence="9" id="KW-1185">Reference proteome</keyword>
<comment type="similarity">
    <text evidence="5">Belongs to the SAT4 family.</text>
</comment>
<reference evidence="8" key="1">
    <citation type="submission" date="2020-10" db="EMBL/GenBank/DDBJ databases">
        <authorList>
            <person name="Kusch S."/>
        </authorList>
    </citation>
    <scope>NUCLEOTIDE SEQUENCE</scope>
    <source>
        <strain evidence="8">SwB9</strain>
    </source>
</reference>
<dbReference type="InterPro" id="IPR052337">
    <property type="entry name" value="SAT4-like"/>
</dbReference>
<evidence type="ECO:0000256" key="6">
    <source>
        <dbReference type="SAM" id="Phobius"/>
    </source>
</evidence>
<dbReference type="Proteomes" id="UP000624404">
    <property type="component" value="Unassembled WGS sequence"/>
</dbReference>
<feature type="domain" description="Rhodopsin" evidence="7">
    <location>
        <begin position="44"/>
        <end position="195"/>
    </location>
</feature>
<dbReference type="PANTHER" id="PTHR33048:SF157">
    <property type="entry name" value="INTEGRAL MEMBRANE PROTEIN"/>
    <property type="match status" value="1"/>
</dbReference>
<feature type="transmembrane region" description="Helical" evidence="6">
    <location>
        <begin position="49"/>
        <end position="70"/>
    </location>
</feature>
<feature type="transmembrane region" description="Helical" evidence="6">
    <location>
        <begin position="135"/>
        <end position="154"/>
    </location>
</feature>
<gene>
    <name evidence="8" type="ORF">SCLTRI_LOCUS2573</name>
</gene>
<evidence type="ECO:0000313" key="9">
    <source>
        <dbReference type="Proteomes" id="UP000624404"/>
    </source>
</evidence>
<dbReference type="PANTHER" id="PTHR33048">
    <property type="entry name" value="PTH11-LIKE INTEGRAL MEMBRANE PROTEIN (AFU_ORTHOLOGUE AFUA_5G11245)"/>
    <property type="match status" value="1"/>
</dbReference>
<keyword evidence="3 6" id="KW-1133">Transmembrane helix</keyword>
<dbReference type="AlphaFoldDB" id="A0A8H2ZNC8"/>
<sequence>MLIGMGATLIEGVRKHAIGYRTPPSSATTPEEVLSEIDPKTSIVEQVEYAVTLLMILTYGFIKCSIVLFYRRVFVVDNGSAFSILVWISFGIVVAWTITFFLLFLFLCGTHFSAAWGSRAGLIRYCSNSLKKEEGLYISEFLINILLVVMPMPMIWRLHMPLGRKLAVTGIFLLAFLALVASIIRLGIVISLTTESIATLHVDENRMLDVFLQSHIPNMQSPYPPYFIGAK</sequence>
<dbReference type="EMBL" id="CAJHIA010000009">
    <property type="protein sequence ID" value="CAD6442781.1"/>
    <property type="molecule type" value="Genomic_DNA"/>
</dbReference>